<dbReference type="FunFam" id="3.30.930.10:FF:000016">
    <property type="entry name" value="Asparagine--tRNA ligase"/>
    <property type="match status" value="1"/>
</dbReference>
<dbReference type="EC" id="6.1.1.22" evidence="2"/>
<dbReference type="SUPFAM" id="SSF55681">
    <property type="entry name" value="Class II aaRS and biotin synthetases"/>
    <property type="match status" value="1"/>
</dbReference>
<dbReference type="InterPro" id="IPR045864">
    <property type="entry name" value="aa-tRNA-synth_II/BPL/LPL"/>
</dbReference>
<dbReference type="PRINTS" id="PR01042">
    <property type="entry name" value="TRNASYNTHASP"/>
</dbReference>
<keyword evidence="5" id="KW-0067">ATP-binding</keyword>
<dbReference type="AlphaFoldDB" id="A0A9N9X0S7"/>
<dbReference type="GO" id="GO:0005524">
    <property type="term" value="F:ATP binding"/>
    <property type="evidence" value="ECO:0007669"/>
    <property type="project" value="UniProtKB-KW"/>
</dbReference>
<dbReference type="SUPFAM" id="SSF50249">
    <property type="entry name" value="Nucleic acid-binding proteins"/>
    <property type="match status" value="1"/>
</dbReference>
<dbReference type="Gene3D" id="3.30.930.10">
    <property type="entry name" value="Bira Bifunctional Protein, Domain 2"/>
    <property type="match status" value="1"/>
</dbReference>
<evidence type="ECO:0000256" key="7">
    <source>
        <dbReference type="ARBA" id="ARBA00023146"/>
    </source>
</evidence>
<protein>
    <recommendedName>
        <fullName evidence="2">asparagine--tRNA ligase</fullName>
        <ecNumber evidence="2">6.1.1.22</ecNumber>
    </recommendedName>
</protein>
<dbReference type="Pfam" id="PF00152">
    <property type="entry name" value="tRNA-synt_2"/>
    <property type="match status" value="1"/>
</dbReference>
<dbReference type="GO" id="GO:0004816">
    <property type="term" value="F:asparagine-tRNA ligase activity"/>
    <property type="evidence" value="ECO:0007669"/>
    <property type="project" value="UniProtKB-EC"/>
</dbReference>
<keyword evidence="4" id="KW-0547">Nucleotide-binding</keyword>
<sequence length="472" mass="54073">MYLFRWNLNDLSKPFRKRNYSTNIGNILDIFQNAKLGQEINIKGWVKSLRKQKERVFLDLSDGSTWKKLQIVLPHNKSCEKLTTGASVNISGIVKSSPNGQIELNATELEVYGECVIADGYPFAPRKQYSQEYIRQYPHLRFRTNNFASLIRTRSAATLAIHNYLDSEGYINVHTPIITSNDCEGAGEVFKVIPENKELLKSMVKEGESLEEAFFETKAFLTVSGQLQLESAAHGLSKVYTFGPTFRAENSRSRLHLSEFYMLEAEVAFLENLEDLMVIIEKLLKNVTKTLLDKCETDINNNQENKSNFKWLDQKFPIVTYDEAIGILKSNQNYFESGYEPEEGISKEHELFLVKYCGNVPLFLVNWPKDIKPFYMKEDPMDSTKVLALDLLVPGIGEIIGGSLRENDCEKIKRSHPHITSQLDWYLELRKFGSVPTGGFGLGFERYLLFLTGTQNIKDVIPFPRWPHNCNM</sequence>
<keyword evidence="6" id="KW-0648">Protein biosynthesis</keyword>
<evidence type="ECO:0000256" key="6">
    <source>
        <dbReference type="ARBA" id="ARBA00022917"/>
    </source>
</evidence>
<dbReference type="GO" id="GO:0006421">
    <property type="term" value="P:asparaginyl-tRNA aminoacylation"/>
    <property type="evidence" value="ECO:0007669"/>
    <property type="project" value="InterPro"/>
</dbReference>
<feature type="domain" description="Aminoacyl-transfer RNA synthetases class-II family profile" evidence="8">
    <location>
        <begin position="160"/>
        <end position="462"/>
    </location>
</feature>
<evidence type="ECO:0000313" key="9">
    <source>
        <dbReference type="EMBL" id="CAG9820136.1"/>
    </source>
</evidence>
<evidence type="ECO:0000256" key="3">
    <source>
        <dbReference type="ARBA" id="ARBA00022598"/>
    </source>
</evidence>
<dbReference type="Gene3D" id="2.40.50.140">
    <property type="entry name" value="Nucleic acid-binding proteins"/>
    <property type="match status" value="1"/>
</dbReference>
<name>A0A9N9X0S7_PHACE</name>
<dbReference type="InterPro" id="IPR004522">
    <property type="entry name" value="Asn-tRNA-ligase"/>
</dbReference>
<dbReference type="PANTHER" id="PTHR22594:SF34">
    <property type="entry name" value="ASPARAGINE--TRNA LIGASE, MITOCHONDRIAL-RELATED"/>
    <property type="match status" value="1"/>
</dbReference>
<dbReference type="InterPro" id="IPR004365">
    <property type="entry name" value="NA-bd_OB_tRNA"/>
</dbReference>
<dbReference type="CDD" id="cd04318">
    <property type="entry name" value="EcAsnRS_like_N"/>
    <property type="match status" value="1"/>
</dbReference>
<organism evidence="9 10">
    <name type="scientific">Phaedon cochleariae</name>
    <name type="common">Mustard beetle</name>
    <dbReference type="NCBI Taxonomy" id="80249"/>
    <lineage>
        <taxon>Eukaryota</taxon>
        <taxon>Metazoa</taxon>
        <taxon>Ecdysozoa</taxon>
        <taxon>Arthropoda</taxon>
        <taxon>Hexapoda</taxon>
        <taxon>Insecta</taxon>
        <taxon>Pterygota</taxon>
        <taxon>Neoptera</taxon>
        <taxon>Endopterygota</taxon>
        <taxon>Coleoptera</taxon>
        <taxon>Polyphaga</taxon>
        <taxon>Cucujiformia</taxon>
        <taxon>Chrysomeloidea</taxon>
        <taxon>Chrysomelidae</taxon>
        <taxon>Chrysomelinae</taxon>
        <taxon>Chrysomelini</taxon>
        <taxon>Phaedon</taxon>
    </lineage>
</organism>
<dbReference type="NCBIfam" id="NF003037">
    <property type="entry name" value="PRK03932.1"/>
    <property type="match status" value="1"/>
</dbReference>
<evidence type="ECO:0000256" key="5">
    <source>
        <dbReference type="ARBA" id="ARBA00022840"/>
    </source>
</evidence>
<evidence type="ECO:0000259" key="8">
    <source>
        <dbReference type="PROSITE" id="PS50862"/>
    </source>
</evidence>
<comment type="similarity">
    <text evidence="1">Belongs to the class-II aminoacyl-tRNA synthetase family.</text>
</comment>
<dbReference type="InterPro" id="IPR012340">
    <property type="entry name" value="NA-bd_OB-fold"/>
</dbReference>
<evidence type="ECO:0000256" key="2">
    <source>
        <dbReference type="ARBA" id="ARBA00012816"/>
    </source>
</evidence>
<dbReference type="EMBL" id="OU896709">
    <property type="protein sequence ID" value="CAG9820136.1"/>
    <property type="molecule type" value="Genomic_DNA"/>
</dbReference>
<evidence type="ECO:0000313" key="10">
    <source>
        <dbReference type="Proteomes" id="UP001153737"/>
    </source>
</evidence>
<evidence type="ECO:0000256" key="1">
    <source>
        <dbReference type="ARBA" id="ARBA00008226"/>
    </source>
</evidence>
<dbReference type="InterPro" id="IPR002312">
    <property type="entry name" value="Asp/Asn-tRNA-synth_IIb"/>
</dbReference>
<accession>A0A9N9X0S7</accession>
<dbReference type="NCBIfam" id="TIGR00457">
    <property type="entry name" value="asnS"/>
    <property type="match status" value="1"/>
</dbReference>
<proteinExistence type="inferred from homology"/>
<reference evidence="9" key="2">
    <citation type="submission" date="2022-10" db="EMBL/GenBank/DDBJ databases">
        <authorList>
            <consortium name="ENA_rothamsted_submissions"/>
            <consortium name="culmorum"/>
            <person name="King R."/>
        </authorList>
    </citation>
    <scope>NUCLEOTIDE SEQUENCE</scope>
</reference>
<keyword evidence="3" id="KW-0436">Ligase</keyword>
<dbReference type="CDD" id="cd00776">
    <property type="entry name" value="AsxRS_core"/>
    <property type="match status" value="1"/>
</dbReference>
<dbReference type="InterPro" id="IPR006195">
    <property type="entry name" value="aa-tRNA-synth_II"/>
</dbReference>
<dbReference type="OrthoDB" id="360585at2759"/>
<dbReference type="Proteomes" id="UP001153737">
    <property type="component" value="Chromosome 3"/>
</dbReference>
<dbReference type="Pfam" id="PF01336">
    <property type="entry name" value="tRNA_anti-codon"/>
    <property type="match status" value="1"/>
</dbReference>
<gene>
    <name evidence="9" type="ORF">PHAECO_LOCUS7303</name>
</gene>
<keyword evidence="7" id="KW-0030">Aminoacyl-tRNA synthetase</keyword>
<dbReference type="GO" id="GO:0003676">
    <property type="term" value="F:nucleic acid binding"/>
    <property type="evidence" value="ECO:0007669"/>
    <property type="project" value="InterPro"/>
</dbReference>
<dbReference type="PANTHER" id="PTHR22594">
    <property type="entry name" value="ASPARTYL/LYSYL-TRNA SYNTHETASE"/>
    <property type="match status" value="1"/>
</dbReference>
<dbReference type="PROSITE" id="PS50862">
    <property type="entry name" value="AA_TRNA_LIGASE_II"/>
    <property type="match status" value="1"/>
</dbReference>
<reference evidence="9" key="1">
    <citation type="submission" date="2022-01" db="EMBL/GenBank/DDBJ databases">
        <authorList>
            <person name="King R."/>
        </authorList>
    </citation>
    <scope>NUCLEOTIDE SEQUENCE</scope>
</reference>
<keyword evidence="10" id="KW-1185">Reference proteome</keyword>
<dbReference type="InterPro" id="IPR004364">
    <property type="entry name" value="Aa-tRNA-synt_II"/>
</dbReference>
<evidence type="ECO:0000256" key="4">
    <source>
        <dbReference type="ARBA" id="ARBA00022741"/>
    </source>
</evidence>
<dbReference type="GO" id="GO:0005739">
    <property type="term" value="C:mitochondrion"/>
    <property type="evidence" value="ECO:0007669"/>
    <property type="project" value="TreeGrafter"/>
</dbReference>